<evidence type="ECO:0000259" key="4">
    <source>
        <dbReference type="PROSITE" id="PS50006"/>
    </source>
</evidence>
<dbReference type="SUPFAM" id="SSF49879">
    <property type="entry name" value="SMAD/FHA domain"/>
    <property type="match status" value="1"/>
</dbReference>
<evidence type="ECO:0000256" key="3">
    <source>
        <dbReference type="SAM" id="SignalP"/>
    </source>
</evidence>
<dbReference type="PROSITE" id="PS50234">
    <property type="entry name" value="VWFA"/>
    <property type="match status" value="1"/>
</dbReference>
<dbReference type="PANTHER" id="PTHR23308">
    <property type="entry name" value="NUCLEAR INHIBITOR OF PROTEIN PHOSPHATASE-1"/>
    <property type="match status" value="1"/>
</dbReference>
<dbReference type="InterPro" id="IPR014755">
    <property type="entry name" value="Cu-Rt/internalin_Ig-like"/>
</dbReference>
<proteinExistence type="predicted"/>
<reference evidence="6" key="1">
    <citation type="journal article" date="2021" name="PeerJ">
        <title>Extensive microbial diversity within the chicken gut microbiome revealed by metagenomics and culture.</title>
        <authorList>
            <person name="Gilroy R."/>
            <person name="Ravi A."/>
            <person name="Getino M."/>
            <person name="Pursley I."/>
            <person name="Horton D.L."/>
            <person name="Alikhan N.F."/>
            <person name="Baker D."/>
            <person name="Gharbi K."/>
            <person name="Hall N."/>
            <person name="Watson M."/>
            <person name="Adriaenssens E.M."/>
            <person name="Foster-Nyarko E."/>
            <person name="Jarju S."/>
            <person name="Secka A."/>
            <person name="Antonio M."/>
            <person name="Oren A."/>
            <person name="Chaudhuri R.R."/>
            <person name="La Ragione R."/>
            <person name="Hildebrand F."/>
            <person name="Pallen M.J."/>
        </authorList>
    </citation>
    <scope>NUCLEOTIDE SEQUENCE</scope>
    <source>
        <strain evidence="6">ChiBcec1-1093</strain>
    </source>
</reference>
<dbReference type="PROSITE" id="PS50006">
    <property type="entry name" value="FHA_DOMAIN"/>
    <property type="match status" value="1"/>
</dbReference>
<dbReference type="CDD" id="cd00198">
    <property type="entry name" value="vWFA"/>
    <property type="match status" value="1"/>
</dbReference>
<evidence type="ECO:0000313" key="7">
    <source>
        <dbReference type="Proteomes" id="UP000824101"/>
    </source>
</evidence>
<organism evidence="6 7">
    <name type="scientific">Candidatus Lachnoclostridium stercorigallinarum</name>
    <dbReference type="NCBI Taxonomy" id="2838634"/>
    <lineage>
        <taxon>Bacteria</taxon>
        <taxon>Bacillati</taxon>
        <taxon>Bacillota</taxon>
        <taxon>Clostridia</taxon>
        <taxon>Lachnospirales</taxon>
        <taxon>Lachnospiraceae</taxon>
    </lineage>
</organism>
<dbReference type="Pfam" id="PF00498">
    <property type="entry name" value="FHA"/>
    <property type="match status" value="1"/>
</dbReference>
<sequence length="564" mass="61175">MGKRMRWLALVLGITLSAAAPVRAEETGQEEPRLEQIYINMPEVTVYGYGLEAAGQSPEAWLGEEQLRPVSSVPFGETGEGIGYYILLDVSNSIPDAYFNRLKEGIAGFWDGLSEKDSAALITFGETVQVLKEDADGNAVRESLSQVDNTDNRTMLFEAVSQAAALADRSGQEACRRKAVIVISDGEDVAVGETMAQEALDELKEKGIPVYAACIRDTALDHINSFGEFARRSGGDIRVFEAEESETVLGEIREELMEGDVMEFTASSNRISNEYETFSLRIPGKDAPLSREVLSCRWIPDQSAPEISAAEKGNEREILVTFSEPVSGAEQPSAYRLTQSGEEISIQSAVRSGNGGNQVLLTAAAPLKRGKYTLSCPGVTDDSQEKNPVSGEFIFAVEKADPSSGADTGSQAVLFGCLLVAAAVAIAAAVVIRKGQKSKEVIVVDGQTITASSVNVKQHVATGQAEKKTFWMVISVEGRNPKKLELSIDRSMIVGRSDMCDLYFDDGRMSRQHFALEWDGSDMYITDLNTTNGTTVNGVKITGRRRLDQGDRICAGAEEMQITW</sequence>
<reference evidence="6" key="2">
    <citation type="submission" date="2021-04" db="EMBL/GenBank/DDBJ databases">
        <authorList>
            <person name="Gilroy R."/>
        </authorList>
    </citation>
    <scope>NUCLEOTIDE SEQUENCE</scope>
    <source>
        <strain evidence="6">ChiBcec1-1093</strain>
    </source>
</reference>
<evidence type="ECO:0000256" key="1">
    <source>
        <dbReference type="ARBA" id="ARBA00022729"/>
    </source>
</evidence>
<evidence type="ECO:0000259" key="5">
    <source>
        <dbReference type="PROSITE" id="PS50234"/>
    </source>
</evidence>
<dbReference type="InterPro" id="IPR050923">
    <property type="entry name" value="Cell_Proc_Reg/RNA_Proc"/>
</dbReference>
<dbReference type="InterPro" id="IPR036465">
    <property type="entry name" value="vWFA_dom_sf"/>
</dbReference>
<dbReference type="CDD" id="cd00060">
    <property type="entry name" value="FHA"/>
    <property type="match status" value="1"/>
</dbReference>
<dbReference type="Gene3D" id="2.60.200.20">
    <property type="match status" value="1"/>
</dbReference>
<evidence type="ECO:0000313" key="6">
    <source>
        <dbReference type="EMBL" id="HIZ80402.1"/>
    </source>
</evidence>
<accession>A0A9D2GK88</accession>
<dbReference type="AlphaFoldDB" id="A0A9D2GK88"/>
<dbReference type="EMBL" id="DXBC01000184">
    <property type="protein sequence ID" value="HIZ80402.1"/>
    <property type="molecule type" value="Genomic_DNA"/>
</dbReference>
<protein>
    <submittedName>
        <fullName evidence="6">FHA domain-containing protein</fullName>
    </submittedName>
</protein>
<keyword evidence="2" id="KW-0812">Transmembrane</keyword>
<keyword evidence="1 3" id="KW-0732">Signal</keyword>
<dbReference type="Gene3D" id="3.40.50.410">
    <property type="entry name" value="von Willebrand factor, type A domain"/>
    <property type="match status" value="1"/>
</dbReference>
<dbReference type="Pfam" id="PF00092">
    <property type="entry name" value="VWA"/>
    <property type="match status" value="1"/>
</dbReference>
<name>A0A9D2GK88_9FIRM</name>
<keyword evidence="2" id="KW-1133">Transmembrane helix</keyword>
<feature type="chain" id="PRO_5038560331" evidence="3">
    <location>
        <begin position="25"/>
        <end position="564"/>
    </location>
</feature>
<dbReference type="InterPro" id="IPR000253">
    <property type="entry name" value="FHA_dom"/>
</dbReference>
<evidence type="ECO:0000256" key="2">
    <source>
        <dbReference type="SAM" id="Phobius"/>
    </source>
</evidence>
<dbReference type="SMART" id="SM00240">
    <property type="entry name" value="FHA"/>
    <property type="match status" value="1"/>
</dbReference>
<feature type="transmembrane region" description="Helical" evidence="2">
    <location>
        <begin position="412"/>
        <end position="432"/>
    </location>
</feature>
<feature type="domain" description="FHA" evidence="4">
    <location>
        <begin position="492"/>
        <end position="541"/>
    </location>
</feature>
<dbReference type="Proteomes" id="UP000824101">
    <property type="component" value="Unassembled WGS sequence"/>
</dbReference>
<feature type="signal peptide" evidence="3">
    <location>
        <begin position="1"/>
        <end position="24"/>
    </location>
</feature>
<dbReference type="InterPro" id="IPR002035">
    <property type="entry name" value="VWF_A"/>
</dbReference>
<dbReference type="SUPFAM" id="SSF53300">
    <property type="entry name" value="vWA-like"/>
    <property type="match status" value="1"/>
</dbReference>
<feature type="domain" description="VWFA" evidence="5">
    <location>
        <begin position="83"/>
        <end position="256"/>
    </location>
</feature>
<keyword evidence="2" id="KW-0472">Membrane</keyword>
<dbReference type="SMART" id="SM00327">
    <property type="entry name" value="VWA"/>
    <property type="match status" value="1"/>
</dbReference>
<dbReference type="Gene3D" id="2.60.40.1220">
    <property type="match status" value="1"/>
</dbReference>
<dbReference type="InterPro" id="IPR008984">
    <property type="entry name" value="SMAD_FHA_dom_sf"/>
</dbReference>
<gene>
    <name evidence="6" type="ORF">IAA17_11515</name>
</gene>
<comment type="caution">
    <text evidence="6">The sequence shown here is derived from an EMBL/GenBank/DDBJ whole genome shotgun (WGS) entry which is preliminary data.</text>
</comment>